<evidence type="ECO:0000313" key="3">
    <source>
        <dbReference type="Proteomes" id="UP000198635"/>
    </source>
</evidence>
<dbReference type="AlphaFoldDB" id="A0A1I3YKV8"/>
<name>A0A1I3YKV8_9BACT</name>
<gene>
    <name evidence="2" type="ORF">SAMN04488082_12052</name>
</gene>
<protein>
    <submittedName>
        <fullName evidence="2">Uncharacterized protein</fullName>
    </submittedName>
</protein>
<dbReference type="Proteomes" id="UP000198635">
    <property type="component" value="Unassembled WGS sequence"/>
</dbReference>
<organism evidence="2 3">
    <name type="scientific">Desulfomicrobium apsheronum</name>
    <dbReference type="NCBI Taxonomy" id="52560"/>
    <lineage>
        <taxon>Bacteria</taxon>
        <taxon>Pseudomonadati</taxon>
        <taxon>Thermodesulfobacteriota</taxon>
        <taxon>Desulfovibrionia</taxon>
        <taxon>Desulfovibrionales</taxon>
        <taxon>Desulfomicrobiaceae</taxon>
        <taxon>Desulfomicrobium</taxon>
    </lineage>
</organism>
<keyword evidence="3" id="KW-1185">Reference proteome</keyword>
<dbReference type="RefSeq" id="WP_092378086.1">
    <property type="nucleotide sequence ID" value="NZ_FORX01000020.1"/>
</dbReference>
<sequence>MEELAPLTEGEKHQTKWDDVIARQTGERTWTITRPLAPGWHITETLARRCDENDWVRTCDVTGTDLNSTGEMHASACVGYIYPVTERYAAAWLDMYFPDSTPARETDSEEQALEQPKVQNIE</sequence>
<evidence type="ECO:0000256" key="1">
    <source>
        <dbReference type="SAM" id="MobiDB-lite"/>
    </source>
</evidence>
<feature type="region of interest" description="Disordered" evidence="1">
    <location>
        <begin position="99"/>
        <end position="122"/>
    </location>
</feature>
<dbReference type="STRING" id="52560.SAMN04488082_12052"/>
<evidence type="ECO:0000313" key="2">
    <source>
        <dbReference type="EMBL" id="SFK31999.1"/>
    </source>
</evidence>
<proteinExistence type="predicted"/>
<reference evidence="3" key="1">
    <citation type="submission" date="2016-10" db="EMBL/GenBank/DDBJ databases">
        <authorList>
            <person name="Varghese N."/>
            <person name="Submissions S."/>
        </authorList>
    </citation>
    <scope>NUCLEOTIDE SEQUENCE [LARGE SCALE GENOMIC DNA]</scope>
    <source>
        <strain evidence="3">DSM 5918</strain>
    </source>
</reference>
<dbReference type="EMBL" id="FORX01000020">
    <property type="protein sequence ID" value="SFK31999.1"/>
    <property type="molecule type" value="Genomic_DNA"/>
</dbReference>
<accession>A0A1I3YKV8</accession>